<keyword evidence="5" id="KW-1185">Reference proteome</keyword>
<feature type="domain" description="tRNA/rRNA methyltransferase SpoU type" evidence="3">
    <location>
        <begin position="22"/>
        <end position="155"/>
    </location>
</feature>
<protein>
    <submittedName>
        <fullName evidence="4">rRNA methyltransferase</fullName>
    </submittedName>
</protein>
<dbReference type="GO" id="GO:0003723">
    <property type="term" value="F:RNA binding"/>
    <property type="evidence" value="ECO:0007669"/>
    <property type="project" value="InterPro"/>
</dbReference>
<evidence type="ECO:0000313" key="4">
    <source>
        <dbReference type="EMBL" id="GEO41269.1"/>
    </source>
</evidence>
<evidence type="ECO:0000259" key="3">
    <source>
        <dbReference type="Pfam" id="PF00588"/>
    </source>
</evidence>
<evidence type="ECO:0000256" key="1">
    <source>
        <dbReference type="ARBA" id="ARBA00022603"/>
    </source>
</evidence>
<dbReference type="InterPro" id="IPR051259">
    <property type="entry name" value="rRNA_Methyltransferase"/>
</dbReference>
<evidence type="ECO:0000313" key="5">
    <source>
        <dbReference type="Proteomes" id="UP000321523"/>
    </source>
</evidence>
<dbReference type="GO" id="GO:0006396">
    <property type="term" value="P:RNA processing"/>
    <property type="evidence" value="ECO:0007669"/>
    <property type="project" value="InterPro"/>
</dbReference>
<dbReference type="PANTHER" id="PTHR43191:SF7">
    <property type="entry name" value="OBP33PEP LIKE PROTEIN"/>
    <property type="match status" value="1"/>
</dbReference>
<reference evidence="4 5" key="1">
    <citation type="submission" date="2019-07" db="EMBL/GenBank/DDBJ databases">
        <title>Whole genome shotgun sequence of Skermanella aerolata NBRC 106429.</title>
        <authorList>
            <person name="Hosoyama A."/>
            <person name="Uohara A."/>
            <person name="Ohji S."/>
            <person name="Ichikawa N."/>
        </authorList>
    </citation>
    <scope>NUCLEOTIDE SEQUENCE [LARGE SCALE GENOMIC DNA]</scope>
    <source>
        <strain evidence="4 5">NBRC 106429</strain>
    </source>
</reference>
<dbReference type="EMBL" id="BJYZ01000027">
    <property type="protein sequence ID" value="GEO41269.1"/>
    <property type="molecule type" value="Genomic_DNA"/>
</dbReference>
<keyword evidence="2 4" id="KW-0808">Transferase</keyword>
<dbReference type="AlphaFoldDB" id="A0A512DXS5"/>
<dbReference type="SUPFAM" id="SSF75217">
    <property type="entry name" value="alpha/beta knot"/>
    <property type="match status" value="1"/>
</dbReference>
<dbReference type="RefSeq" id="WP_308518290.1">
    <property type="nucleotide sequence ID" value="NZ_BJYZ01000027.1"/>
</dbReference>
<dbReference type="Gene3D" id="3.40.1280.10">
    <property type="match status" value="1"/>
</dbReference>
<comment type="caution">
    <text evidence="4">The sequence shown here is derived from an EMBL/GenBank/DDBJ whole genome shotgun (WGS) entry which is preliminary data.</text>
</comment>
<dbReference type="CDD" id="cd18098">
    <property type="entry name" value="SpoU-like"/>
    <property type="match status" value="1"/>
</dbReference>
<dbReference type="PANTHER" id="PTHR43191">
    <property type="entry name" value="RRNA METHYLTRANSFERASE 3"/>
    <property type="match status" value="1"/>
</dbReference>
<dbReference type="Pfam" id="PF00588">
    <property type="entry name" value="SpoU_methylase"/>
    <property type="match status" value="1"/>
</dbReference>
<accession>A0A512DXS5</accession>
<proteinExistence type="predicted"/>
<sequence length="193" mass="21278">MRATLPRRTLRCKVPLMRGYFAIGVEGVSKAFNVGNLVRSSHAFGASFAFTIDARLDKRQLRVSDTSDASSHLPVYHYPDVASLELPQGCALVGVELLDESIELPSFRHPLRAAYVLGPERGSLSPALVERCDFVVKIPTRFCINVGVAGALVMYDRMISLGRFAERPVRAGGPVEARKEHVHGEQLYRTPKS</sequence>
<dbReference type="Proteomes" id="UP000321523">
    <property type="component" value="Unassembled WGS sequence"/>
</dbReference>
<name>A0A512DXS5_9PROT</name>
<dbReference type="GO" id="GO:0008173">
    <property type="term" value="F:RNA methyltransferase activity"/>
    <property type="evidence" value="ECO:0007669"/>
    <property type="project" value="InterPro"/>
</dbReference>
<keyword evidence="1 4" id="KW-0489">Methyltransferase</keyword>
<dbReference type="GO" id="GO:0032259">
    <property type="term" value="P:methylation"/>
    <property type="evidence" value="ECO:0007669"/>
    <property type="project" value="UniProtKB-KW"/>
</dbReference>
<dbReference type="InterPro" id="IPR029028">
    <property type="entry name" value="Alpha/beta_knot_MTases"/>
</dbReference>
<dbReference type="InterPro" id="IPR001537">
    <property type="entry name" value="SpoU_MeTrfase"/>
</dbReference>
<dbReference type="InterPro" id="IPR029026">
    <property type="entry name" value="tRNA_m1G_MTases_N"/>
</dbReference>
<organism evidence="4 5">
    <name type="scientific">Skermanella aerolata</name>
    <dbReference type="NCBI Taxonomy" id="393310"/>
    <lineage>
        <taxon>Bacteria</taxon>
        <taxon>Pseudomonadati</taxon>
        <taxon>Pseudomonadota</taxon>
        <taxon>Alphaproteobacteria</taxon>
        <taxon>Rhodospirillales</taxon>
        <taxon>Azospirillaceae</taxon>
        <taxon>Skermanella</taxon>
    </lineage>
</organism>
<gene>
    <name evidence="4" type="ORF">SAE02_54170</name>
</gene>
<evidence type="ECO:0000256" key="2">
    <source>
        <dbReference type="ARBA" id="ARBA00022679"/>
    </source>
</evidence>